<name>A0A327R4F5_9BACT</name>
<dbReference type="Proteomes" id="UP000249547">
    <property type="component" value="Unassembled WGS sequence"/>
</dbReference>
<evidence type="ECO:0000313" key="1">
    <source>
        <dbReference type="EMBL" id="RAJ11095.1"/>
    </source>
</evidence>
<dbReference type="RefSeq" id="WP_111596192.1">
    <property type="nucleotide sequence ID" value="NZ_QLLL01000001.1"/>
</dbReference>
<sequence>MTLLELVTYFRQGADFQTFCKNHSLNMDSEVIEIYTTLPLHIDNELYFFEIEKTGGKVHFQYDNHIYFNLIDFFYFMDAIEASNETSNASSTDLAISKRLFDYAIHDA</sequence>
<gene>
    <name evidence="1" type="ORF">LX64_00703</name>
</gene>
<evidence type="ECO:0000313" key="2">
    <source>
        <dbReference type="Proteomes" id="UP000249547"/>
    </source>
</evidence>
<proteinExistence type="predicted"/>
<comment type="caution">
    <text evidence="1">The sequence shown here is derived from an EMBL/GenBank/DDBJ whole genome shotgun (WGS) entry which is preliminary data.</text>
</comment>
<organism evidence="1 2">
    <name type="scientific">Chitinophaga skermanii</name>
    <dbReference type="NCBI Taxonomy" id="331697"/>
    <lineage>
        <taxon>Bacteria</taxon>
        <taxon>Pseudomonadati</taxon>
        <taxon>Bacteroidota</taxon>
        <taxon>Chitinophagia</taxon>
        <taxon>Chitinophagales</taxon>
        <taxon>Chitinophagaceae</taxon>
        <taxon>Chitinophaga</taxon>
    </lineage>
</organism>
<dbReference type="OrthoDB" id="982885at2"/>
<dbReference type="AlphaFoldDB" id="A0A327R4F5"/>
<protein>
    <submittedName>
        <fullName evidence="1">Uncharacterized protein</fullName>
    </submittedName>
</protein>
<reference evidence="1 2" key="1">
    <citation type="submission" date="2018-06" db="EMBL/GenBank/DDBJ databases">
        <title>Genomic Encyclopedia of Archaeal and Bacterial Type Strains, Phase II (KMG-II): from individual species to whole genera.</title>
        <authorList>
            <person name="Goeker M."/>
        </authorList>
    </citation>
    <scope>NUCLEOTIDE SEQUENCE [LARGE SCALE GENOMIC DNA]</scope>
    <source>
        <strain evidence="1 2">DSM 23857</strain>
    </source>
</reference>
<accession>A0A327R4F5</accession>
<dbReference type="EMBL" id="QLLL01000001">
    <property type="protein sequence ID" value="RAJ11095.1"/>
    <property type="molecule type" value="Genomic_DNA"/>
</dbReference>
<keyword evidence="2" id="KW-1185">Reference proteome</keyword>